<dbReference type="InterPro" id="IPR036388">
    <property type="entry name" value="WH-like_DNA-bd_sf"/>
</dbReference>
<protein>
    <submittedName>
        <fullName evidence="5">GntR family transcriptional regulator</fullName>
    </submittedName>
</protein>
<organism evidence="5 6">
    <name type="scientific">Peterkaempfera bronchialis</name>
    <dbReference type="NCBI Taxonomy" id="2126346"/>
    <lineage>
        <taxon>Bacteria</taxon>
        <taxon>Bacillati</taxon>
        <taxon>Actinomycetota</taxon>
        <taxon>Actinomycetes</taxon>
        <taxon>Kitasatosporales</taxon>
        <taxon>Streptomycetaceae</taxon>
        <taxon>Peterkaempfera</taxon>
    </lineage>
</organism>
<dbReference type="SMART" id="SM00895">
    <property type="entry name" value="FCD"/>
    <property type="match status" value="1"/>
</dbReference>
<dbReference type="PANTHER" id="PTHR43537">
    <property type="entry name" value="TRANSCRIPTIONAL REGULATOR, GNTR FAMILY"/>
    <property type="match status" value="1"/>
</dbReference>
<dbReference type="EMBL" id="CP031264">
    <property type="protein sequence ID" value="AXI76242.1"/>
    <property type="molecule type" value="Genomic_DNA"/>
</dbReference>
<dbReference type="KEGG" id="stri:C7M71_000885"/>
<dbReference type="SMART" id="SM00345">
    <property type="entry name" value="HTH_GNTR"/>
    <property type="match status" value="1"/>
</dbReference>
<dbReference type="InterPro" id="IPR036390">
    <property type="entry name" value="WH_DNA-bd_sf"/>
</dbReference>
<dbReference type="Pfam" id="PF00392">
    <property type="entry name" value="GntR"/>
    <property type="match status" value="1"/>
</dbReference>
<dbReference type="SUPFAM" id="SSF48008">
    <property type="entry name" value="GntR ligand-binding domain-like"/>
    <property type="match status" value="1"/>
</dbReference>
<dbReference type="Gene3D" id="1.10.10.10">
    <property type="entry name" value="Winged helix-like DNA-binding domain superfamily/Winged helix DNA-binding domain"/>
    <property type="match status" value="1"/>
</dbReference>
<dbReference type="InterPro" id="IPR011711">
    <property type="entry name" value="GntR_C"/>
</dbReference>
<name>A0A345SR87_9ACTN</name>
<dbReference type="GO" id="GO:0003700">
    <property type="term" value="F:DNA-binding transcription factor activity"/>
    <property type="evidence" value="ECO:0007669"/>
    <property type="project" value="InterPro"/>
</dbReference>
<dbReference type="AlphaFoldDB" id="A0A345SR87"/>
<feature type="domain" description="HTH gntR-type" evidence="4">
    <location>
        <begin position="20"/>
        <end position="87"/>
    </location>
</feature>
<reference evidence="6" key="1">
    <citation type="submission" date="2018-07" db="EMBL/GenBank/DDBJ databases">
        <title>Streptacidiphilus bronchialis DSM 106435 chromosome.</title>
        <authorList>
            <person name="Batra D."/>
            <person name="Gulvik C.A."/>
        </authorList>
    </citation>
    <scope>NUCLEOTIDE SEQUENCE [LARGE SCALE GENOMIC DNA]</scope>
    <source>
        <strain evidence="6">DSM 106435</strain>
    </source>
</reference>
<dbReference type="PROSITE" id="PS50949">
    <property type="entry name" value="HTH_GNTR"/>
    <property type="match status" value="1"/>
</dbReference>
<evidence type="ECO:0000256" key="3">
    <source>
        <dbReference type="ARBA" id="ARBA00023163"/>
    </source>
</evidence>
<keyword evidence="3" id="KW-0804">Transcription</keyword>
<evidence type="ECO:0000256" key="1">
    <source>
        <dbReference type="ARBA" id="ARBA00023015"/>
    </source>
</evidence>
<evidence type="ECO:0000313" key="5">
    <source>
        <dbReference type="EMBL" id="AXI76242.1"/>
    </source>
</evidence>
<dbReference type="RefSeq" id="WP_111492291.1">
    <property type="nucleotide sequence ID" value="NZ_CP031264.1"/>
</dbReference>
<evidence type="ECO:0000259" key="4">
    <source>
        <dbReference type="PROSITE" id="PS50949"/>
    </source>
</evidence>
<dbReference type="OrthoDB" id="8680240at2"/>
<evidence type="ECO:0000256" key="2">
    <source>
        <dbReference type="ARBA" id="ARBA00023125"/>
    </source>
</evidence>
<accession>A0A345SR87</accession>
<keyword evidence="6" id="KW-1185">Reference proteome</keyword>
<keyword evidence="2" id="KW-0238">DNA-binding</keyword>
<sequence length="229" mass="25337">MRSAYVAGKRTASGEAGTANLLSESAHSALCSRLVRCEIMPGERLSEAELRSSLGVGASPVREAIRRLEFEKLVVIYPRSGTYVTDIGLKDSRSVMELRLELEGLSAALACSRGSKAEKENLVALAERQFATENLQECIDLDAAFHRSVYRMTRNDYLITTSEIHFNLALRQWYFCSKAVKTPDWTGVDHRPLAAAIAAGDVDVAGEHIREHVRHDSQQVVKILTDYGL</sequence>
<proteinExistence type="predicted"/>
<evidence type="ECO:0000313" key="6">
    <source>
        <dbReference type="Proteomes" id="UP000249340"/>
    </source>
</evidence>
<dbReference type="PANTHER" id="PTHR43537:SF24">
    <property type="entry name" value="GLUCONATE OPERON TRANSCRIPTIONAL REPRESSOR"/>
    <property type="match status" value="1"/>
</dbReference>
<dbReference type="Proteomes" id="UP000249340">
    <property type="component" value="Chromosome"/>
</dbReference>
<dbReference type="InterPro" id="IPR000524">
    <property type="entry name" value="Tscrpt_reg_HTH_GntR"/>
</dbReference>
<dbReference type="InterPro" id="IPR008920">
    <property type="entry name" value="TF_FadR/GntR_C"/>
</dbReference>
<dbReference type="SUPFAM" id="SSF46785">
    <property type="entry name" value="Winged helix' DNA-binding domain"/>
    <property type="match status" value="1"/>
</dbReference>
<dbReference type="Gene3D" id="1.20.120.530">
    <property type="entry name" value="GntR ligand-binding domain-like"/>
    <property type="match status" value="1"/>
</dbReference>
<keyword evidence="1" id="KW-0805">Transcription regulation</keyword>
<dbReference type="GO" id="GO:0003677">
    <property type="term" value="F:DNA binding"/>
    <property type="evidence" value="ECO:0007669"/>
    <property type="project" value="UniProtKB-KW"/>
</dbReference>
<dbReference type="Pfam" id="PF07729">
    <property type="entry name" value="FCD"/>
    <property type="match status" value="1"/>
</dbReference>
<gene>
    <name evidence="5" type="ORF">C7M71_000885</name>
</gene>